<dbReference type="EMBL" id="ASQP01000264">
    <property type="protein sequence ID" value="OMI37803.1"/>
    <property type="molecule type" value="Genomic_DNA"/>
</dbReference>
<evidence type="ECO:0000313" key="2">
    <source>
        <dbReference type="Proteomes" id="UP000186168"/>
    </source>
</evidence>
<dbReference type="RefSeq" id="WP_342673112.1">
    <property type="nucleotide sequence ID" value="NZ_ASQP01000264.1"/>
</dbReference>
<dbReference type="AlphaFoldDB" id="A0A1R1SHQ8"/>
<dbReference type="GeneID" id="96748927"/>
<gene>
    <name evidence="1" type="ORF">SPAR_19173</name>
</gene>
<accession>A0A1R1SHQ8</accession>
<evidence type="ECO:0000313" key="1">
    <source>
        <dbReference type="EMBL" id="OMI37803.1"/>
    </source>
</evidence>
<comment type="caution">
    <text evidence="1">The sequence shown here is derived from an EMBL/GenBank/DDBJ whole genome shotgun (WGS) entry which is preliminary data.</text>
</comment>
<keyword evidence="2" id="KW-1185">Reference proteome</keyword>
<sequence length="43" mass="4844">MASLPDAATGPLDLEPFWPSRQAHHFDRECCRASYARARSLGR</sequence>
<organism evidence="1 2">
    <name type="scientific">Streptomyces sparsogenes DSM 40356</name>
    <dbReference type="NCBI Taxonomy" id="1331668"/>
    <lineage>
        <taxon>Bacteria</taxon>
        <taxon>Bacillati</taxon>
        <taxon>Actinomycetota</taxon>
        <taxon>Actinomycetes</taxon>
        <taxon>Kitasatosporales</taxon>
        <taxon>Streptomycetaceae</taxon>
        <taxon>Streptomyces</taxon>
    </lineage>
</organism>
<proteinExistence type="predicted"/>
<dbReference type="Proteomes" id="UP000186168">
    <property type="component" value="Unassembled WGS sequence"/>
</dbReference>
<name>A0A1R1SHQ8_9ACTN</name>
<reference evidence="1 2" key="1">
    <citation type="submission" date="2013-05" db="EMBL/GenBank/DDBJ databases">
        <title>Genome sequence of Streptomyces sparsogenes DSM 40356.</title>
        <authorList>
            <person name="Coyne S."/>
            <person name="Seebeck F.P."/>
        </authorList>
    </citation>
    <scope>NUCLEOTIDE SEQUENCE [LARGE SCALE GENOMIC DNA]</scope>
    <source>
        <strain evidence="1 2">DSM 40356</strain>
    </source>
</reference>
<protein>
    <submittedName>
        <fullName evidence="1">Uncharacterized protein</fullName>
    </submittedName>
</protein>